<dbReference type="Proteomes" id="UP000276061">
    <property type="component" value="Unassembled WGS sequence"/>
</dbReference>
<dbReference type="AlphaFoldDB" id="A0A3N0FTU7"/>
<dbReference type="OrthoDB" id="3251881at2"/>
<dbReference type="EMBL" id="RJLR01000032">
    <property type="protein sequence ID" value="RNM03585.1"/>
    <property type="molecule type" value="Genomic_DNA"/>
</dbReference>
<evidence type="ECO:0000313" key="1">
    <source>
        <dbReference type="EMBL" id="RNM03585.1"/>
    </source>
</evidence>
<protein>
    <recommendedName>
        <fullName evidence="3">Glycosyltransferase family 1 protein</fullName>
    </recommendedName>
</protein>
<comment type="caution">
    <text evidence="1">The sequence shown here is derived from an EMBL/GenBank/DDBJ whole genome shotgun (WGS) entry which is preliminary data.</text>
</comment>
<gene>
    <name evidence="1" type="ORF">EF878_17855</name>
</gene>
<dbReference type="RefSeq" id="WP_123253199.1">
    <property type="nucleotide sequence ID" value="NZ_RJLR01000032.1"/>
</dbReference>
<organism evidence="1 2">
    <name type="scientific">Dickeya undicola</name>
    <dbReference type="NCBI Taxonomy" id="1577887"/>
    <lineage>
        <taxon>Bacteria</taxon>
        <taxon>Pseudomonadati</taxon>
        <taxon>Pseudomonadota</taxon>
        <taxon>Gammaproteobacteria</taxon>
        <taxon>Enterobacterales</taxon>
        <taxon>Pectobacteriaceae</taxon>
        <taxon>Dickeya</taxon>
    </lineage>
</organism>
<evidence type="ECO:0000313" key="2">
    <source>
        <dbReference type="Proteomes" id="UP000276061"/>
    </source>
</evidence>
<proteinExistence type="predicted"/>
<sequence length="342" mass="39779">MRLLFICPNWADLATPIVAEMKRQGHDVIHIDHCDLSTFSYFDSRHKIIAKCYKAITGKNYKRLVLDNQIKLGLHNFFIGREPFDAIIMTEPKLFNQQHLEILHRHGKKLVATLWDSLKKAPNNALYLNQFDHVLSFDSEDCDQFHFAKITNYIDPAWKSTLSYQACEYDVFSIMSFTPERYRQAIHFLDKNPQLKSNIIFYVGKAGKPKNIKDERIKISEKLLLGAELAHEINNSRAILDILQGQQTGLSFRAYESMAYNKKLITTNPYITSYDFYNPQNVCVLNQDGSVPPDFIHTPYQAVPENIYHQYTLCAWVQKVIREISTDDHNPLTNINLKNNFR</sequence>
<accession>A0A3N0FTU7</accession>
<name>A0A3N0FTU7_9GAMM</name>
<evidence type="ECO:0008006" key="3">
    <source>
        <dbReference type="Google" id="ProtNLM"/>
    </source>
</evidence>
<reference evidence="1 2" key="1">
    <citation type="submission" date="2018-11" db="EMBL/GenBank/DDBJ databases">
        <title>Characterization of surface water Dickeya isolates.</title>
        <authorList>
            <person name="Van Gijsegem F."/>
            <person name="Pedron J."/>
        </authorList>
    </citation>
    <scope>NUCLEOTIDE SEQUENCE [LARGE SCALE GENOMIC DNA]</scope>
    <source>
        <strain evidence="1 2">FVG1-MFV-O17</strain>
    </source>
</reference>